<evidence type="ECO:0000256" key="3">
    <source>
        <dbReference type="ARBA" id="ARBA00022692"/>
    </source>
</evidence>
<evidence type="ECO:0000256" key="4">
    <source>
        <dbReference type="ARBA" id="ARBA00022729"/>
    </source>
</evidence>
<evidence type="ECO:0000256" key="10">
    <source>
        <dbReference type="SAM" id="Phobius"/>
    </source>
</evidence>
<comment type="caution">
    <text evidence="12">The sequence shown here is derived from an EMBL/GenBank/DDBJ whole genome shotgun (WGS) entry which is preliminary data.</text>
</comment>
<dbReference type="GO" id="GO:0004016">
    <property type="term" value="F:adenylate cyclase activity"/>
    <property type="evidence" value="ECO:0007669"/>
    <property type="project" value="TreeGrafter"/>
</dbReference>
<dbReference type="PANTHER" id="PTHR11920">
    <property type="entry name" value="GUANYLYL CYCLASE"/>
    <property type="match status" value="1"/>
</dbReference>
<evidence type="ECO:0000313" key="13">
    <source>
        <dbReference type="Proteomes" id="UP000245119"/>
    </source>
</evidence>
<dbReference type="Pfam" id="PF00211">
    <property type="entry name" value="Guanylate_cyc"/>
    <property type="match status" value="1"/>
</dbReference>
<proteinExistence type="predicted"/>
<gene>
    <name evidence="12" type="ORF">C0Q70_03606</name>
</gene>
<dbReference type="GO" id="GO:0000166">
    <property type="term" value="F:nucleotide binding"/>
    <property type="evidence" value="ECO:0007669"/>
    <property type="project" value="UniProtKB-KW"/>
</dbReference>
<keyword evidence="9" id="KW-0141">cGMP biosynthesis</keyword>
<evidence type="ECO:0000256" key="1">
    <source>
        <dbReference type="ARBA" id="ARBA00004479"/>
    </source>
</evidence>
<dbReference type="InterPro" id="IPR050401">
    <property type="entry name" value="Cyclic_nucleotide_synthase"/>
</dbReference>
<keyword evidence="4" id="KW-0732">Signal</keyword>
<sequence length="254" mass="28655">MGAGNLRASKLFSPTVTASMEALLSKHDQRNTTEFIVAMRQEISHGSDRCGDNMSEPSFPKSKYWFDNMTIYLDTMFEVQQKLANEILENVSNALHRDTQDIALSIALFTVILIICPVILMSVKAMVSDIQRYANTLADQTKELSRERKRAECLLYQMLPEAVATQLKLKKQVSAESFDDVTIFFSDIVGFTKISASCTPLEVISLLNTLYSCFDARLELYDVYKVETIGDAYMNYLGRLLSDLGPHSGYFGKY</sequence>
<name>A0A2T7PTA3_POMCA</name>
<dbReference type="GO" id="GO:0007168">
    <property type="term" value="P:receptor guanylyl cyclase signaling pathway"/>
    <property type="evidence" value="ECO:0007669"/>
    <property type="project" value="TreeGrafter"/>
</dbReference>
<evidence type="ECO:0000313" key="12">
    <source>
        <dbReference type="EMBL" id="PVD36620.1"/>
    </source>
</evidence>
<evidence type="ECO:0000256" key="8">
    <source>
        <dbReference type="ARBA" id="ARBA00023239"/>
    </source>
</evidence>
<dbReference type="AlphaFoldDB" id="A0A2T7PTA3"/>
<dbReference type="InterPro" id="IPR001054">
    <property type="entry name" value="A/G_cyclase"/>
</dbReference>
<feature type="domain" description="Guanylate cyclase" evidence="11">
    <location>
        <begin position="182"/>
        <end position="234"/>
    </location>
</feature>
<dbReference type="GO" id="GO:0004383">
    <property type="term" value="F:guanylate cyclase activity"/>
    <property type="evidence" value="ECO:0007669"/>
    <property type="project" value="UniProtKB-EC"/>
</dbReference>
<organism evidence="12 13">
    <name type="scientific">Pomacea canaliculata</name>
    <name type="common">Golden apple snail</name>
    <dbReference type="NCBI Taxonomy" id="400727"/>
    <lineage>
        <taxon>Eukaryota</taxon>
        <taxon>Metazoa</taxon>
        <taxon>Spiralia</taxon>
        <taxon>Lophotrochozoa</taxon>
        <taxon>Mollusca</taxon>
        <taxon>Gastropoda</taxon>
        <taxon>Caenogastropoda</taxon>
        <taxon>Architaenioglossa</taxon>
        <taxon>Ampullarioidea</taxon>
        <taxon>Ampullariidae</taxon>
        <taxon>Pomacea</taxon>
    </lineage>
</organism>
<keyword evidence="8" id="KW-0456">Lyase</keyword>
<evidence type="ECO:0000256" key="7">
    <source>
        <dbReference type="ARBA" id="ARBA00023136"/>
    </source>
</evidence>
<dbReference type="Proteomes" id="UP000245119">
    <property type="component" value="Linkage Group LG2"/>
</dbReference>
<dbReference type="CDD" id="cd07302">
    <property type="entry name" value="CHD"/>
    <property type="match status" value="1"/>
</dbReference>
<comment type="subcellular location">
    <subcellularLocation>
        <location evidence="1">Membrane</location>
        <topology evidence="1">Single-pass type I membrane protein</topology>
    </subcellularLocation>
</comment>
<keyword evidence="7 10" id="KW-0472">Membrane</keyword>
<dbReference type="Gene3D" id="6.10.250.780">
    <property type="match status" value="1"/>
</dbReference>
<dbReference type="InterPro" id="IPR029787">
    <property type="entry name" value="Nucleotide_cyclase"/>
</dbReference>
<evidence type="ECO:0000256" key="6">
    <source>
        <dbReference type="ARBA" id="ARBA00022989"/>
    </source>
</evidence>
<evidence type="ECO:0000256" key="9">
    <source>
        <dbReference type="ARBA" id="ARBA00023293"/>
    </source>
</evidence>
<dbReference type="InterPro" id="IPR011645">
    <property type="entry name" value="HNOB_dom_associated"/>
</dbReference>
<dbReference type="GO" id="GO:0005886">
    <property type="term" value="C:plasma membrane"/>
    <property type="evidence" value="ECO:0007669"/>
    <property type="project" value="TreeGrafter"/>
</dbReference>
<keyword evidence="3 10" id="KW-0812">Transmembrane</keyword>
<dbReference type="GO" id="GO:0035556">
    <property type="term" value="P:intracellular signal transduction"/>
    <property type="evidence" value="ECO:0007669"/>
    <property type="project" value="InterPro"/>
</dbReference>
<reference evidence="12 13" key="1">
    <citation type="submission" date="2018-04" db="EMBL/GenBank/DDBJ databases">
        <title>The genome of golden apple snail Pomacea canaliculata provides insight into stress tolerance and invasive adaptation.</title>
        <authorList>
            <person name="Liu C."/>
            <person name="Liu B."/>
            <person name="Ren Y."/>
            <person name="Zhang Y."/>
            <person name="Wang H."/>
            <person name="Li S."/>
            <person name="Jiang F."/>
            <person name="Yin L."/>
            <person name="Zhang G."/>
            <person name="Qian W."/>
            <person name="Fan W."/>
        </authorList>
    </citation>
    <scope>NUCLEOTIDE SEQUENCE [LARGE SCALE GENOMIC DNA]</scope>
    <source>
        <strain evidence="12">SZHN2017</strain>
        <tissue evidence="12">Muscle</tissue>
    </source>
</reference>
<dbReference type="PANTHER" id="PTHR11920:SF501">
    <property type="entry name" value="GUANYLATE CYCLASE 32E"/>
    <property type="match status" value="1"/>
</dbReference>
<keyword evidence="13" id="KW-1185">Reference proteome</keyword>
<evidence type="ECO:0000256" key="5">
    <source>
        <dbReference type="ARBA" id="ARBA00022741"/>
    </source>
</evidence>
<dbReference type="PROSITE" id="PS50125">
    <property type="entry name" value="GUANYLATE_CYCLASE_2"/>
    <property type="match status" value="1"/>
</dbReference>
<dbReference type="GO" id="GO:0001653">
    <property type="term" value="F:peptide receptor activity"/>
    <property type="evidence" value="ECO:0007669"/>
    <property type="project" value="TreeGrafter"/>
</dbReference>
<evidence type="ECO:0000259" key="11">
    <source>
        <dbReference type="PROSITE" id="PS50125"/>
    </source>
</evidence>
<dbReference type="Pfam" id="PF07701">
    <property type="entry name" value="HNOBA"/>
    <property type="match status" value="1"/>
</dbReference>
<accession>A0A2T7PTA3</accession>
<feature type="transmembrane region" description="Helical" evidence="10">
    <location>
        <begin position="102"/>
        <end position="123"/>
    </location>
</feature>
<dbReference type="EC" id="4.6.1.2" evidence="2"/>
<dbReference type="SMART" id="SM00044">
    <property type="entry name" value="CYCc"/>
    <property type="match status" value="1"/>
</dbReference>
<dbReference type="EMBL" id="PZQS01000002">
    <property type="protein sequence ID" value="PVD36620.1"/>
    <property type="molecule type" value="Genomic_DNA"/>
</dbReference>
<dbReference type="OrthoDB" id="1890790at2759"/>
<dbReference type="SUPFAM" id="SSF55073">
    <property type="entry name" value="Nucleotide cyclase"/>
    <property type="match status" value="1"/>
</dbReference>
<protein>
    <recommendedName>
        <fullName evidence="2">guanylate cyclase</fullName>
        <ecNumber evidence="2">4.6.1.2</ecNumber>
    </recommendedName>
</protein>
<keyword evidence="5" id="KW-0547">Nucleotide-binding</keyword>
<dbReference type="STRING" id="400727.A0A2T7PTA3"/>
<evidence type="ECO:0000256" key="2">
    <source>
        <dbReference type="ARBA" id="ARBA00012202"/>
    </source>
</evidence>
<dbReference type="Gene3D" id="3.30.70.1230">
    <property type="entry name" value="Nucleotide cyclase"/>
    <property type="match status" value="1"/>
</dbReference>
<keyword evidence="6 10" id="KW-1133">Transmembrane helix</keyword>